<evidence type="ECO:0000313" key="1">
    <source>
        <dbReference type="EMBL" id="GFN88642.1"/>
    </source>
</evidence>
<sequence length="140" mass="15387">MPKDAATSCWLTSTVVVARPTKFLYSFTVPLPIINKQKARGMSWAVIKESTVFLFIRQKKTGHTRRPILVLSLPSTIVPVRGNTHDVITLRFVLRYAASGNPLESSGGYSFVCTPLNPIRPGVTECPHILIAIVLSVRVG</sequence>
<accession>A0AAV3Z2A6</accession>
<organism evidence="1 2">
    <name type="scientific">Plakobranchus ocellatus</name>
    <dbReference type="NCBI Taxonomy" id="259542"/>
    <lineage>
        <taxon>Eukaryota</taxon>
        <taxon>Metazoa</taxon>
        <taxon>Spiralia</taxon>
        <taxon>Lophotrochozoa</taxon>
        <taxon>Mollusca</taxon>
        <taxon>Gastropoda</taxon>
        <taxon>Heterobranchia</taxon>
        <taxon>Euthyneura</taxon>
        <taxon>Panpulmonata</taxon>
        <taxon>Sacoglossa</taxon>
        <taxon>Placobranchoidea</taxon>
        <taxon>Plakobranchidae</taxon>
        <taxon>Plakobranchus</taxon>
    </lineage>
</organism>
<gene>
    <name evidence="1" type="ORF">PoB_001514800</name>
</gene>
<evidence type="ECO:0000313" key="2">
    <source>
        <dbReference type="Proteomes" id="UP000735302"/>
    </source>
</evidence>
<dbReference type="Proteomes" id="UP000735302">
    <property type="component" value="Unassembled WGS sequence"/>
</dbReference>
<keyword evidence="2" id="KW-1185">Reference proteome</keyword>
<dbReference type="EMBL" id="BLXT01001860">
    <property type="protein sequence ID" value="GFN88642.1"/>
    <property type="molecule type" value="Genomic_DNA"/>
</dbReference>
<name>A0AAV3Z2A6_9GAST</name>
<proteinExistence type="predicted"/>
<dbReference type="AlphaFoldDB" id="A0AAV3Z2A6"/>
<reference evidence="1 2" key="1">
    <citation type="journal article" date="2021" name="Elife">
        <title>Chloroplast acquisition without the gene transfer in kleptoplastic sea slugs, Plakobranchus ocellatus.</title>
        <authorList>
            <person name="Maeda T."/>
            <person name="Takahashi S."/>
            <person name="Yoshida T."/>
            <person name="Shimamura S."/>
            <person name="Takaki Y."/>
            <person name="Nagai Y."/>
            <person name="Toyoda A."/>
            <person name="Suzuki Y."/>
            <person name="Arimoto A."/>
            <person name="Ishii H."/>
            <person name="Satoh N."/>
            <person name="Nishiyama T."/>
            <person name="Hasebe M."/>
            <person name="Maruyama T."/>
            <person name="Minagawa J."/>
            <person name="Obokata J."/>
            <person name="Shigenobu S."/>
        </authorList>
    </citation>
    <scope>NUCLEOTIDE SEQUENCE [LARGE SCALE GENOMIC DNA]</scope>
</reference>
<comment type="caution">
    <text evidence="1">The sequence shown here is derived from an EMBL/GenBank/DDBJ whole genome shotgun (WGS) entry which is preliminary data.</text>
</comment>
<protein>
    <submittedName>
        <fullName evidence="1">Uncharacterized protein</fullName>
    </submittedName>
</protein>